<dbReference type="Gene3D" id="1.10.533.10">
    <property type="entry name" value="Death Domain, Fas"/>
    <property type="match status" value="2"/>
</dbReference>
<evidence type="ECO:0000259" key="8">
    <source>
        <dbReference type="PROSITE" id="PS50824"/>
    </source>
</evidence>
<evidence type="ECO:0000256" key="2">
    <source>
        <dbReference type="ARBA" id="ARBA00022490"/>
    </source>
</evidence>
<dbReference type="PROSITE" id="PS50209">
    <property type="entry name" value="CARD"/>
    <property type="match status" value="1"/>
</dbReference>
<evidence type="ECO:0000313" key="10">
    <source>
        <dbReference type="Proteomes" id="UP001591681"/>
    </source>
</evidence>
<evidence type="ECO:0000256" key="4">
    <source>
        <dbReference type="ARBA" id="ARBA00022859"/>
    </source>
</evidence>
<proteinExistence type="predicted"/>
<dbReference type="GO" id="GO:0045087">
    <property type="term" value="P:innate immune response"/>
    <property type="evidence" value="ECO:0007669"/>
    <property type="project" value="UniProtKB-KW"/>
</dbReference>
<keyword evidence="5" id="KW-0395">Inflammatory response</keyword>
<evidence type="ECO:0000256" key="3">
    <source>
        <dbReference type="ARBA" id="ARBA00022588"/>
    </source>
</evidence>
<dbReference type="InterPro" id="IPR001315">
    <property type="entry name" value="CARD"/>
</dbReference>
<sequence>MPNKKVKSLIIAALEDLEERDLKKFKRILCDRKEEPCVSRRSVESADEMDLADLLVKVFTEKKSVEVTVGIFKELGFNDEAEKLAKAAGLGEDSLSPDTGGDEHFIDMHRSALISRVSCVDAILDHLLDKKVIVQEIYTDIRSQDTSYKKMRKLMELGSISSSAKGKQILYEALLEKEPCIMEDLINSQNA</sequence>
<evidence type="ECO:0008006" key="11">
    <source>
        <dbReference type="Google" id="ProtNLM"/>
    </source>
</evidence>
<keyword evidence="6" id="KW-1271">Inflammasome</keyword>
<dbReference type="AlphaFoldDB" id="A0ABD1JBD0"/>
<dbReference type="InterPro" id="IPR004020">
    <property type="entry name" value="DAPIN"/>
</dbReference>
<organism evidence="9 10">
    <name type="scientific">Coilia grayii</name>
    <name type="common">Gray's grenadier anchovy</name>
    <dbReference type="NCBI Taxonomy" id="363190"/>
    <lineage>
        <taxon>Eukaryota</taxon>
        <taxon>Metazoa</taxon>
        <taxon>Chordata</taxon>
        <taxon>Craniata</taxon>
        <taxon>Vertebrata</taxon>
        <taxon>Euteleostomi</taxon>
        <taxon>Actinopterygii</taxon>
        <taxon>Neopterygii</taxon>
        <taxon>Teleostei</taxon>
        <taxon>Clupei</taxon>
        <taxon>Clupeiformes</taxon>
        <taxon>Clupeoidei</taxon>
        <taxon>Engraulidae</taxon>
        <taxon>Coilinae</taxon>
        <taxon>Coilia</taxon>
    </lineage>
</organism>
<dbReference type="InterPro" id="IPR033516">
    <property type="entry name" value="CARD8/ASC/NALP1_CARD"/>
</dbReference>
<reference evidence="9 10" key="1">
    <citation type="submission" date="2024-09" db="EMBL/GenBank/DDBJ databases">
        <title>A chromosome-level genome assembly of Gray's grenadier anchovy, Coilia grayii.</title>
        <authorList>
            <person name="Fu Z."/>
        </authorList>
    </citation>
    <scope>NUCLEOTIDE SEQUENCE [LARGE SCALE GENOMIC DNA]</scope>
    <source>
        <strain evidence="9">G4</strain>
        <tissue evidence="9">Muscle</tissue>
    </source>
</reference>
<dbReference type="GO" id="GO:0006954">
    <property type="term" value="P:inflammatory response"/>
    <property type="evidence" value="ECO:0007669"/>
    <property type="project" value="UniProtKB-KW"/>
</dbReference>
<dbReference type="PANTHER" id="PTHR46985">
    <property type="entry name" value="NACHT, LRR AND PYD DOMAINS-CONTAINING PROTEIN 1"/>
    <property type="match status" value="1"/>
</dbReference>
<dbReference type="PANTHER" id="PTHR46985:SF2">
    <property type="entry name" value="APOPTOSIS-ASSOCIATED SPECK-LIKE PROTEIN CONTAINING A CARD"/>
    <property type="match status" value="1"/>
</dbReference>
<gene>
    <name evidence="9" type="ORF">ACEWY4_020003</name>
</gene>
<protein>
    <recommendedName>
        <fullName evidence="11">Apoptosis-associated speck-like protein containing a CARD</fullName>
    </recommendedName>
</protein>
<keyword evidence="3" id="KW-0399">Innate immunity</keyword>
<evidence type="ECO:0000256" key="6">
    <source>
        <dbReference type="ARBA" id="ARBA00023233"/>
    </source>
</evidence>
<feature type="domain" description="CARD" evidence="7">
    <location>
        <begin position="104"/>
        <end position="189"/>
    </location>
</feature>
<keyword evidence="10" id="KW-1185">Reference proteome</keyword>
<dbReference type="EMBL" id="JBHFQA010000017">
    <property type="protein sequence ID" value="KAL2084485.1"/>
    <property type="molecule type" value="Genomic_DNA"/>
</dbReference>
<dbReference type="SUPFAM" id="SSF47986">
    <property type="entry name" value="DEATH domain"/>
    <property type="match status" value="2"/>
</dbReference>
<dbReference type="Pfam" id="PF00619">
    <property type="entry name" value="CARD"/>
    <property type="match status" value="1"/>
</dbReference>
<comment type="caution">
    <text evidence="9">The sequence shown here is derived from an EMBL/GenBank/DDBJ whole genome shotgun (WGS) entry which is preliminary data.</text>
</comment>
<dbReference type="PROSITE" id="PS50824">
    <property type="entry name" value="DAPIN"/>
    <property type="match status" value="1"/>
</dbReference>
<evidence type="ECO:0000256" key="1">
    <source>
        <dbReference type="ARBA" id="ARBA00004110"/>
    </source>
</evidence>
<dbReference type="CDD" id="cd08330">
    <property type="entry name" value="CARD_ASC_NALP1"/>
    <property type="match status" value="1"/>
</dbReference>
<accession>A0ABD1JBD0</accession>
<dbReference type="InterPro" id="IPR011029">
    <property type="entry name" value="DEATH-like_dom_sf"/>
</dbReference>
<evidence type="ECO:0000256" key="5">
    <source>
        <dbReference type="ARBA" id="ARBA00023198"/>
    </source>
</evidence>
<dbReference type="Proteomes" id="UP001591681">
    <property type="component" value="Unassembled WGS sequence"/>
</dbReference>
<dbReference type="InterPro" id="IPR051249">
    <property type="entry name" value="NLRP_Inflammasome"/>
</dbReference>
<dbReference type="SMART" id="SM01289">
    <property type="entry name" value="PYRIN"/>
    <property type="match status" value="1"/>
</dbReference>
<evidence type="ECO:0000313" key="9">
    <source>
        <dbReference type="EMBL" id="KAL2084485.1"/>
    </source>
</evidence>
<feature type="domain" description="Pyrin" evidence="8">
    <location>
        <begin position="1"/>
        <end position="90"/>
    </location>
</feature>
<keyword evidence="2" id="KW-0963">Cytoplasm</keyword>
<keyword evidence="4" id="KW-0391">Immunity</keyword>
<dbReference type="Pfam" id="PF02758">
    <property type="entry name" value="PYRIN"/>
    <property type="match status" value="1"/>
</dbReference>
<name>A0ABD1JBD0_9TELE</name>
<evidence type="ECO:0000259" key="7">
    <source>
        <dbReference type="PROSITE" id="PS50209"/>
    </source>
</evidence>
<comment type="subcellular location">
    <subcellularLocation>
        <location evidence="1">Inflammasome</location>
    </subcellularLocation>
</comment>
<dbReference type="GO" id="GO:0061702">
    <property type="term" value="C:canonical inflammasome complex"/>
    <property type="evidence" value="ECO:0007669"/>
    <property type="project" value="UniProtKB-SubCell"/>
</dbReference>